<dbReference type="InterPro" id="IPR020464">
    <property type="entry name" value="LanC-like_prot_euk"/>
</dbReference>
<reference evidence="3 4" key="1">
    <citation type="journal article" date="2021" name="BMC Biol.">
        <title>Horizontally acquired antibacterial genes associated with adaptive radiation of ladybird beetles.</title>
        <authorList>
            <person name="Li H.S."/>
            <person name="Tang X.F."/>
            <person name="Huang Y.H."/>
            <person name="Xu Z.Y."/>
            <person name="Chen M.L."/>
            <person name="Du X.Y."/>
            <person name="Qiu B.Y."/>
            <person name="Chen P.T."/>
            <person name="Zhang W."/>
            <person name="Slipinski A."/>
            <person name="Escalona H.E."/>
            <person name="Waterhouse R.M."/>
            <person name="Zwick A."/>
            <person name="Pang H."/>
        </authorList>
    </citation>
    <scope>NUCLEOTIDE SEQUENCE [LARGE SCALE GENOMIC DNA]</scope>
    <source>
        <strain evidence="3">SYSU2018</strain>
    </source>
</reference>
<dbReference type="Gene3D" id="1.50.10.10">
    <property type="match status" value="1"/>
</dbReference>
<organism evidence="3 4">
    <name type="scientific">Cryptolaemus montrouzieri</name>
    <dbReference type="NCBI Taxonomy" id="559131"/>
    <lineage>
        <taxon>Eukaryota</taxon>
        <taxon>Metazoa</taxon>
        <taxon>Ecdysozoa</taxon>
        <taxon>Arthropoda</taxon>
        <taxon>Hexapoda</taxon>
        <taxon>Insecta</taxon>
        <taxon>Pterygota</taxon>
        <taxon>Neoptera</taxon>
        <taxon>Endopterygota</taxon>
        <taxon>Coleoptera</taxon>
        <taxon>Polyphaga</taxon>
        <taxon>Cucujiformia</taxon>
        <taxon>Coccinelloidea</taxon>
        <taxon>Coccinellidae</taxon>
        <taxon>Scymninae</taxon>
        <taxon>Scymnini</taxon>
        <taxon>Cryptolaemus</taxon>
    </lineage>
</organism>
<keyword evidence="2" id="KW-0479">Metal-binding</keyword>
<keyword evidence="2" id="KW-0862">Zinc</keyword>
<evidence type="ECO:0000256" key="2">
    <source>
        <dbReference type="PIRSR" id="PIRSR607822-1"/>
    </source>
</evidence>
<dbReference type="Proteomes" id="UP001516400">
    <property type="component" value="Unassembled WGS sequence"/>
</dbReference>
<feature type="binding site" evidence="2">
    <location>
        <position position="342"/>
    </location>
    <ligand>
        <name>Zn(2+)</name>
        <dbReference type="ChEBI" id="CHEBI:29105"/>
    </ligand>
</feature>
<dbReference type="InterPro" id="IPR012341">
    <property type="entry name" value="6hp_glycosidase-like_sf"/>
</dbReference>
<gene>
    <name evidence="3" type="ORF">HHI36_007889</name>
</gene>
<dbReference type="AlphaFoldDB" id="A0ABD2MRG3"/>
<protein>
    <recommendedName>
        <fullName evidence="5">LanC-like protein 2</fullName>
    </recommendedName>
</protein>
<dbReference type="PANTHER" id="PTHR12736:SF21">
    <property type="entry name" value="LANC-LIKE PROTEIN 2"/>
    <property type="match status" value="1"/>
</dbReference>
<evidence type="ECO:0000313" key="3">
    <source>
        <dbReference type="EMBL" id="KAL3268792.1"/>
    </source>
</evidence>
<evidence type="ECO:0008006" key="5">
    <source>
        <dbReference type="Google" id="ProtNLM"/>
    </source>
</evidence>
<evidence type="ECO:0000256" key="1">
    <source>
        <dbReference type="ARBA" id="ARBA00007179"/>
    </source>
</evidence>
<feature type="binding site" evidence="2">
    <location>
        <position position="295"/>
    </location>
    <ligand>
        <name>Zn(2+)</name>
        <dbReference type="ChEBI" id="CHEBI:29105"/>
    </ligand>
</feature>
<dbReference type="CDD" id="cd04794">
    <property type="entry name" value="euk_LANCL"/>
    <property type="match status" value="1"/>
</dbReference>
<dbReference type="PANTHER" id="PTHR12736">
    <property type="entry name" value="LANC-LIKE PROTEIN"/>
    <property type="match status" value="1"/>
</dbReference>
<accession>A0ABD2MRG3</accession>
<comment type="similarity">
    <text evidence="1">Belongs to the LanC-like protein family.</text>
</comment>
<comment type="caution">
    <text evidence="3">The sequence shown here is derived from an EMBL/GenBank/DDBJ whole genome shotgun (WGS) entry which is preliminary data.</text>
</comment>
<evidence type="ECO:0000313" key="4">
    <source>
        <dbReference type="Proteomes" id="UP001516400"/>
    </source>
</evidence>
<dbReference type="Pfam" id="PF05147">
    <property type="entry name" value="LANC_like"/>
    <property type="match status" value="1"/>
</dbReference>
<name>A0ABD2MRG3_9CUCU</name>
<dbReference type="EMBL" id="JABFTP020000021">
    <property type="protein sequence ID" value="KAL3268792.1"/>
    <property type="molecule type" value="Genomic_DNA"/>
</dbReference>
<proteinExistence type="inferred from homology"/>
<dbReference type="PRINTS" id="PR01951">
    <property type="entry name" value="LANCEUKARYTE"/>
</dbReference>
<feature type="binding site" evidence="2">
    <location>
        <position position="341"/>
    </location>
    <ligand>
        <name>Zn(2+)</name>
        <dbReference type="ChEBI" id="CHEBI:29105"/>
    </ligand>
</feature>
<keyword evidence="4" id="KW-1185">Reference proteome</keyword>
<dbReference type="PRINTS" id="PR01950">
    <property type="entry name" value="LANCSUPER"/>
</dbReference>
<sequence length="419" mass="48265">MILLTQSVNFNGLKTIVLCCNRKMSRDRFFTNPFSDFTPENAHEVIENKQVQKNHNLFVKLNEKWHSVEEKLRNIDHSDYSVYTGTAGIALLKLKKSPNDLQNLKEILELLPLKRLKNRRHTFLCGDTGPLAIAAVVHHKLGNHEQVKVIVDRILSMQDDVFNISSDLPNEYLYGRAGYLYAVLYINKNVHPPPFADDFIRKIIEMMLICGKNEAKAGKFKCPLMYQWHDSYYLGAAHGLSGILYLMLQVKEYFTESELNTLVIPTIDYLSTLRFPSGNYPSSMGRDVDRYVQWCHGAPGFVYLFSQAYKVFGDPKYLQLALEAGEIVWQRGLVRKGYSICHGVSGNGYCFLELFQTTQDEKQLYRAMKFAEWCLDYKKSHEEYSPDRPLSLFEGIAGPMYFLLELQNPQEAKFPGFTL</sequence>
<dbReference type="InterPro" id="IPR007822">
    <property type="entry name" value="LANC-like"/>
</dbReference>
<dbReference type="SMART" id="SM01260">
    <property type="entry name" value="LANC_like"/>
    <property type="match status" value="1"/>
</dbReference>
<dbReference type="SUPFAM" id="SSF158745">
    <property type="entry name" value="LanC-like"/>
    <property type="match status" value="1"/>
</dbReference>